<protein>
    <recommendedName>
        <fullName evidence="2">protein-ribulosamine 3-kinase</fullName>
        <ecNumber evidence="2">2.7.1.172</ecNumber>
    </recommendedName>
</protein>
<evidence type="ECO:0000256" key="7">
    <source>
        <dbReference type="ARBA" id="ARBA00022741"/>
    </source>
</evidence>
<dbReference type="Pfam" id="PF08518">
    <property type="entry name" value="GIT_SHD"/>
    <property type="match status" value="1"/>
</dbReference>
<keyword evidence="9" id="KW-0418">Kinase</keyword>
<dbReference type="GO" id="GO:0007420">
    <property type="term" value="P:brain development"/>
    <property type="evidence" value="ECO:0007669"/>
    <property type="project" value="InterPro"/>
</dbReference>
<evidence type="ECO:0000313" key="18">
    <source>
        <dbReference type="EMBL" id="CAD7281825.1"/>
    </source>
</evidence>
<dbReference type="InterPro" id="IPR011009">
    <property type="entry name" value="Kinase-like_dom_sf"/>
</dbReference>
<dbReference type="GO" id="GO:0032012">
    <property type="term" value="P:regulation of ARF protein signal transduction"/>
    <property type="evidence" value="ECO:0007669"/>
    <property type="project" value="InterPro"/>
</dbReference>
<dbReference type="InterPro" id="IPR047161">
    <property type="entry name" value="GIT-like"/>
</dbReference>
<dbReference type="GO" id="GO:0031267">
    <property type="term" value="F:small GTPase binding"/>
    <property type="evidence" value="ECO:0007669"/>
    <property type="project" value="TreeGrafter"/>
</dbReference>
<dbReference type="SMART" id="SM00105">
    <property type="entry name" value="ArfGap"/>
    <property type="match status" value="1"/>
</dbReference>
<dbReference type="SMART" id="SM00555">
    <property type="entry name" value="GIT"/>
    <property type="match status" value="2"/>
</dbReference>
<feature type="compositionally biased region" description="Polar residues" evidence="16">
    <location>
        <begin position="528"/>
        <end position="547"/>
    </location>
</feature>
<reference evidence="18" key="1">
    <citation type="submission" date="2020-11" db="EMBL/GenBank/DDBJ databases">
        <authorList>
            <person name="Tran Van P."/>
        </authorList>
    </citation>
    <scope>NUCLEOTIDE SEQUENCE</scope>
</reference>
<evidence type="ECO:0000256" key="13">
    <source>
        <dbReference type="ARBA" id="ARBA00048655"/>
    </source>
</evidence>
<dbReference type="EC" id="2.7.1.172" evidence="2"/>
<dbReference type="OrthoDB" id="5772781at2759"/>
<evidence type="ECO:0000313" key="19">
    <source>
        <dbReference type="Proteomes" id="UP000678499"/>
    </source>
</evidence>
<dbReference type="GO" id="GO:0005096">
    <property type="term" value="F:GTPase activator activity"/>
    <property type="evidence" value="ECO:0007669"/>
    <property type="project" value="UniProtKB-KW"/>
</dbReference>
<dbReference type="GO" id="GO:0005524">
    <property type="term" value="F:ATP binding"/>
    <property type="evidence" value="ECO:0007669"/>
    <property type="project" value="UniProtKB-KW"/>
</dbReference>
<dbReference type="CDD" id="cd08833">
    <property type="entry name" value="ArfGap_GIT"/>
    <property type="match status" value="1"/>
</dbReference>
<dbReference type="GO" id="GO:0016301">
    <property type="term" value="F:kinase activity"/>
    <property type="evidence" value="ECO:0007669"/>
    <property type="project" value="UniProtKB-KW"/>
</dbReference>
<evidence type="ECO:0000256" key="3">
    <source>
        <dbReference type="ARBA" id="ARBA00022468"/>
    </source>
</evidence>
<keyword evidence="11" id="KW-0067">ATP-binding</keyword>
<feature type="repeat" description="ANK" evidence="14">
    <location>
        <begin position="170"/>
        <end position="202"/>
    </location>
</feature>
<dbReference type="PROSITE" id="PS50088">
    <property type="entry name" value="ANK_REPEAT"/>
    <property type="match status" value="1"/>
</dbReference>
<dbReference type="EMBL" id="OA885255">
    <property type="protein sequence ID" value="CAD7281825.1"/>
    <property type="molecule type" value="Genomic_DNA"/>
</dbReference>
<evidence type="ECO:0000256" key="11">
    <source>
        <dbReference type="ARBA" id="ARBA00022840"/>
    </source>
</evidence>
<evidence type="ECO:0000259" key="17">
    <source>
        <dbReference type="PROSITE" id="PS50115"/>
    </source>
</evidence>
<feature type="compositionally biased region" description="Polar residues" evidence="16">
    <location>
        <begin position="572"/>
        <end position="594"/>
    </location>
</feature>
<dbReference type="Gene3D" id="3.90.1200.10">
    <property type="match status" value="2"/>
</dbReference>
<organism evidence="18">
    <name type="scientific">Notodromas monacha</name>
    <dbReference type="NCBI Taxonomy" id="399045"/>
    <lineage>
        <taxon>Eukaryota</taxon>
        <taxon>Metazoa</taxon>
        <taxon>Ecdysozoa</taxon>
        <taxon>Arthropoda</taxon>
        <taxon>Crustacea</taxon>
        <taxon>Oligostraca</taxon>
        <taxon>Ostracoda</taxon>
        <taxon>Podocopa</taxon>
        <taxon>Podocopida</taxon>
        <taxon>Cypridocopina</taxon>
        <taxon>Cypridoidea</taxon>
        <taxon>Cyprididae</taxon>
        <taxon>Notodromas</taxon>
    </lineage>
</organism>
<dbReference type="GO" id="GO:0008277">
    <property type="term" value="P:regulation of G protein-coupled receptor signaling pathway"/>
    <property type="evidence" value="ECO:0007669"/>
    <property type="project" value="TreeGrafter"/>
</dbReference>
<dbReference type="Pfam" id="PF03881">
    <property type="entry name" value="Fructosamin_kin"/>
    <property type="match status" value="1"/>
</dbReference>
<keyword evidence="12 14" id="KW-0040">ANK repeat</keyword>
<dbReference type="Pfam" id="PF12205">
    <property type="entry name" value="GIT1_C"/>
    <property type="match status" value="1"/>
</dbReference>
<feature type="non-terminal residue" evidence="18">
    <location>
        <position position="1194"/>
    </location>
</feature>
<keyword evidence="6" id="KW-0677">Repeat</keyword>
<dbReference type="InterPro" id="IPR036770">
    <property type="entry name" value="Ankyrin_rpt-contain_sf"/>
</dbReference>
<evidence type="ECO:0000256" key="8">
    <source>
        <dbReference type="ARBA" id="ARBA00022771"/>
    </source>
</evidence>
<dbReference type="SUPFAM" id="SSF57863">
    <property type="entry name" value="ArfGap/RecO-like zinc finger"/>
    <property type="match status" value="1"/>
</dbReference>
<feature type="region of interest" description="Disordered" evidence="16">
    <location>
        <begin position="504"/>
        <end position="617"/>
    </location>
</feature>
<evidence type="ECO:0000256" key="6">
    <source>
        <dbReference type="ARBA" id="ARBA00022737"/>
    </source>
</evidence>
<dbReference type="InterPro" id="IPR037278">
    <property type="entry name" value="ARFGAP/RecO"/>
</dbReference>
<name>A0A7R9GGL6_9CRUS</name>
<dbReference type="GO" id="GO:0036465">
    <property type="term" value="P:synaptic vesicle recycling"/>
    <property type="evidence" value="ECO:0007669"/>
    <property type="project" value="TreeGrafter"/>
</dbReference>
<dbReference type="GO" id="GO:0005737">
    <property type="term" value="C:cytoplasm"/>
    <property type="evidence" value="ECO:0007669"/>
    <property type="project" value="UniProtKB-ARBA"/>
</dbReference>
<keyword evidence="10" id="KW-0862">Zinc</keyword>
<sequence length="1194" mass="131578">MSRGASKVGVDACGDCDAPDPTWASLNRGLLLCTECASAHRSLGRHISRIKYLKRGFWSASQQNMVISLHADGLANAIWEHVLHESTKLTIPRSSAASRKPTPHSPLPIKAEFVLNKHGMSAFAVKSDMRVENGDELSRQLYAAVQTPNLEVSLRLLYLGADPNYFHPSTLNCPVHVATKAGQADQIELLVVYGADVTVLDGTNGKTPVQIARDSGDAKLVLRLEELEYEVSDRLAYFVCGKRADHVNGQHFTIPQLPGMTTLPPESARTARQRLQELSNINLSHLALDLQDEVDRRELESVQMSLSTTVRDVISVPQLPWHPGVSKARNESRQRLASLSHANLCLLIIDCLAEAKRRRDTARLGASQSQTLEMKRGGLPDAKGNVVVVKGSTWSASSQRAHLSSYHPMEDGDADYDEPCNDSVASEDDYAIVDKEKKLSIRSSIPPRAEPLNQRGDNVDKQRVVVLEAKLKDSLRTIDELMLNNRQLNDQVSAMQSRIHQLLSENQSLRGRRGGSAEPAFSDEKRNLWQNSPVTSQYFRQSGTSSDIPHPHGFLSGQFLSSDGSKAGATGVQRSNSLHLHQPRPSTMFETTSPKVGLADADKAGGTSSDSLPSNEEVQKAIRPVTLGLQEVTAFIKTKCDAKQREDNDAEVFKQTVHKVHQAVMNLMIAFPKPPVEGAMKDATKKLIAATSKLMDLGDNWGENVSAPLKFDVASLRDSVISCAFEVAKATKEIFTLVEQQRLGIANEHMEELLKGCLGVKTVRATGGGGGGCINDGNIYEIDGGKTIFFKVNHKDKAKLMFEGEFEGLKAMEATETVRVPHPIQVVDIPPKGAGLIMEVLSFGGRCSKSLLGRQLAMMHRHNRDLKAKSEASESHITKERIAFVDKFGFHVPTCCGYLAMDNTWEDDWIRRLQVQVDMVLKETGNVLNFGPNCQSNCPHFSVICKSSQVCSMEIYGVEMLEVLMVFQAMIFDPATFYGHSEYEVGIMKMFGTGGFGTDFFDAYFEILPKEPGFEERVQLYELFHHLNHWNHFGSGYRSGALGIMRNLLNDFLLFSGFSRGSVQIQSLFNFHVVVNRKCGSGFLLQSSNAIDHCGTHFLQVIVMTPAPVSTGSFIADDTRESKTTEVQSITFVVILSKQLGVHLGDSVNCSRALDGEILDILQGCCWSKCTNGGWYENAEFMSPGHLQDVVDSC</sequence>
<dbReference type="PROSITE" id="PS50297">
    <property type="entry name" value="ANK_REP_REGION"/>
    <property type="match status" value="1"/>
</dbReference>
<dbReference type="Gene3D" id="3.30.200.20">
    <property type="entry name" value="Phosphorylase Kinase, domain 1"/>
    <property type="match status" value="1"/>
</dbReference>
<dbReference type="SUPFAM" id="SSF48403">
    <property type="entry name" value="Ankyrin repeat"/>
    <property type="match status" value="1"/>
</dbReference>
<comment type="catalytic activity">
    <reaction evidence="13">
        <text>N(6)-D-ribulosyl-L-lysyl-[protein] + ATP = N(6)-(3-O-phospho-D-ribulosyl)-L-lysyl-[protein] + ADP + H(+)</text>
        <dbReference type="Rhea" id="RHEA:48432"/>
        <dbReference type="Rhea" id="RHEA-COMP:12103"/>
        <dbReference type="Rhea" id="RHEA-COMP:12104"/>
        <dbReference type="ChEBI" id="CHEBI:15378"/>
        <dbReference type="ChEBI" id="CHEBI:30616"/>
        <dbReference type="ChEBI" id="CHEBI:90418"/>
        <dbReference type="ChEBI" id="CHEBI:90420"/>
        <dbReference type="ChEBI" id="CHEBI:456216"/>
        <dbReference type="EC" id="2.7.1.172"/>
    </reaction>
    <physiologicalReaction direction="left-to-right" evidence="13">
        <dbReference type="Rhea" id="RHEA:48433"/>
    </physiologicalReaction>
</comment>
<evidence type="ECO:0000256" key="1">
    <source>
        <dbReference type="ARBA" id="ARBA00009460"/>
    </source>
</evidence>
<dbReference type="InterPro" id="IPR002110">
    <property type="entry name" value="Ankyrin_rpt"/>
</dbReference>
<dbReference type="SUPFAM" id="SSF56112">
    <property type="entry name" value="Protein kinase-like (PK-like)"/>
    <property type="match status" value="2"/>
</dbReference>
<dbReference type="Gene3D" id="1.10.220.150">
    <property type="entry name" value="Arf GTPase activating protein"/>
    <property type="match status" value="1"/>
</dbReference>
<comment type="similarity">
    <text evidence="1">Belongs to the fructosamine kinase family.</text>
</comment>
<dbReference type="Gene3D" id="1.20.120.330">
    <property type="entry name" value="Nucleotidyltransferases domain 2"/>
    <property type="match status" value="1"/>
</dbReference>
<dbReference type="InterPro" id="IPR016477">
    <property type="entry name" value="Fructo-/Ketosamine-3-kinase"/>
</dbReference>
<gene>
    <name evidence="18" type="ORF">NMOB1V02_LOCUS9461</name>
</gene>
<dbReference type="Gene3D" id="1.20.5.170">
    <property type="match status" value="1"/>
</dbReference>
<dbReference type="InterPro" id="IPR038508">
    <property type="entry name" value="ArfGAP_dom_sf"/>
</dbReference>
<evidence type="ECO:0000256" key="9">
    <source>
        <dbReference type="ARBA" id="ARBA00022777"/>
    </source>
</evidence>
<evidence type="ECO:0000256" key="5">
    <source>
        <dbReference type="ARBA" id="ARBA00022723"/>
    </source>
</evidence>
<dbReference type="PANTHER" id="PTHR46097:SF3">
    <property type="entry name" value="ARF GTPASE-ACTIVATING PROTEIN GIT"/>
    <property type="match status" value="1"/>
</dbReference>
<proteinExistence type="inferred from homology"/>
<dbReference type="GO" id="GO:0098793">
    <property type="term" value="C:presynapse"/>
    <property type="evidence" value="ECO:0007669"/>
    <property type="project" value="GOC"/>
</dbReference>
<keyword evidence="8 15" id="KW-0863">Zinc-finger</keyword>
<dbReference type="AlphaFoldDB" id="A0A7R9GGL6"/>
<evidence type="ECO:0000256" key="15">
    <source>
        <dbReference type="PROSITE-ProRule" id="PRU00288"/>
    </source>
</evidence>
<keyword evidence="4" id="KW-0808">Transferase</keyword>
<evidence type="ECO:0000256" key="10">
    <source>
        <dbReference type="ARBA" id="ARBA00022833"/>
    </source>
</evidence>
<evidence type="ECO:0000256" key="2">
    <source>
        <dbReference type="ARBA" id="ARBA00011961"/>
    </source>
</evidence>
<evidence type="ECO:0000256" key="4">
    <source>
        <dbReference type="ARBA" id="ARBA00022679"/>
    </source>
</evidence>
<keyword evidence="19" id="KW-1185">Reference proteome</keyword>
<dbReference type="InterPro" id="IPR022018">
    <property type="entry name" value="GIT1_C"/>
</dbReference>
<feature type="compositionally biased region" description="Polar residues" evidence="16">
    <location>
        <begin position="606"/>
        <end position="616"/>
    </location>
</feature>
<dbReference type="PANTHER" id="PTHR46097">
    <property type="entry name" value="G PROTEIN-COUPLED RECEPTOR KINASE INTERACTING ARFGAP"/>
    <property type="match status" value="1"/>
</dbReference>
<dbReference type="GO" id="GO:0008270">
    <property type="term" value="F:zinc ion binding"/>
    <property type="evidence" value="ECO:0007669"/>
    <property type="project" value="UniProtKB-KW"/>
</dbReference>
<evidence type="ECO:0000256" key="12">
    <source>
        <dbReference type="ARBA" id="ARBA00023043"/>
    </source>
</evidence>
<evidence type="ECO:0000256" key="14">
    <source>
        <dbReference type="PROSITE-ProRule" id="PRU00023"/>
    </source>
</evidence>
<keyword evidence="5" id="KW-0479">Metal-binding</keyword>
<keyword evidence="7" id="KW-0547">Nucleotide-binding</keyword>
<dbReference type="FunFam" id="3.30.200.20:FF:000264">
    <property type="entry name" value="Protein-ribulosamine 3-kinase, chloroplastic"/>
    <property type="match status" value="1"/>
</dbReference>
<evidence type="ECO:0000256" key="16">
    <source>
        <dbReference type="SAM" id="MobiDB-lite"/>
    </source>
</evidence>
<dbReference type="PRINTS" id="PR00405">
    <property type="entry name" value="REVINTRACTNG"/>
</dbReference>
<dbReference type="Proteomes" id="UP000678499">
    <property type="component" value="Unassembled WGS sequence"/>
</dbReference>
<dbReference type="GO" id="GO:0102193">
    <property type="term" value="F:protein-ribulosamine 3-kinase activity"/>
    <property type="evidence" value="ECO:0007669"/>
    <property type="project" value="UniProtKB-EC"/>
</dbReference>
<dbReference type="PROSITE" id="PS50115">
    <property type="entry name" value="ARFGAP"/>
    <property type="match status" value="1"/>
</dbReference>
<dbReference type="Gene3D" id="1.25.40.20">
    <property type="entry name" value="Ankyrin repeat-containing domain"/>
    <property type="match status" value="1"/>
</dbReference>
<keyword evidence="3" id="KW-0343">GTPase activation</keyword>
<feature type="domain" description="Arf-GAP" evidence="17">
    <location>
        <begin position="1"/>
        <end position="80"/>
    </location>
</feature>
<dbReference type="InterPro" id="IPR001164">
    <property type="entry name" value="ArfGAP_dom"/>
</dbReference>
<dbReference type="Pfam" id="PF01412">
    <property type="entry name" value="ArfGap"/>
    <property type="match status" value="1"/>
</dbReference>
<dbReference type="InterPro" id="IPR013724">
    <property type="entry name" value="GIT_SHD"/>
</dbReference>
<dbReference type="EMBL" id="CAJPEX010003218">
    <property type="protein sequence ID" value="CAG0921977.1"/>
    <property type="molecule type" value="Genomic_DNA"/>
</dbReference>
<accession>A0A7R9GGL6</accession>